<name>A0A151B4L8_9CLOT</name>
<gene>
    <name evidence="2" type="ORF">CLTEP_11630</name>
</gene>
<keyword evidence="3" id="KW-1185">Reference proteome</keyword>
<evidence type="ECO:0000256" key="1">
    <source>
        <dbReference type="SAM" id="Phobius"/>
    </source>
</evidence>
<dbReference type="AlphaFoldDB" id="A0A151B4L8"/>
<dbReference type="RefSeq" id="WP_066823923.1">
    <property type="nucleotide sequence ID" value="NZ_LTBA01000009.1"/>
</dbReference>
<sequence length="212" mass="23545">MSSWWNNLTGFQRFFWGMAIPFTVLFIIEMIIMAMGIDNSGDFDGDLSSSGDVDNGIDIDIDDNSDMKIPLNFRLFTIRNFIIFGAIFSWAGIVGIKNNYSKFKTLVFAFSLAFVVVLILSIIFCLLLKATQSGTMDLKNAIGSEGEVYFTIPENGKGEGKIQVIIQGALRELEAISNKGEIRTGEKVRVIGINEKNKLIVEPIILIDEGEI</sequence>
<reference evidence="2 3" key="1">
    <citation type="submission" date="2016-02" db="EMBL/GenBank/DDBJ databases">
        <title>Genome sequence of Clostridium tepidiprofundi DSM 19306.</title>
        <authorList>
            <person name="Poehlein A."/>
            <person name="Daniel R."/>
        </authorList>
    </citation>
    <scope>NUCLEOTIDE SEQUENCE [LARGE SCALE GENOMIC DNA]</scope>
    <source>
        <strain evidence="2 3">DSM 19306</strain>
    </source>
</reference>
<feature type="transmembrane region" description="Helical" evidence="1">
    <location>
        <begin position="76"/>
        <end position="96"/>
    </location>
</feature>
<evidence type="ECO:0000313" key="2">
    <source>
        <dbReference type="EMBL" id="KYH34848.1"/>
    </source>
</evidence>
<dbReference type="Proteomes" id="UP000075531">
    <property type="component" value="Unassembled WGS sequence"/>
</dbReference>
<accession>A0A151B4L8</accession>
<keyword evidence="1" id="KW-0812">Transmembrane</keyword>
<dbReference type="EMBL" id="LTBA01000009">
    <property type="protein sequence ID" value="KYH34848.1"/>
    <property type="molecule type" value="Genomic_DNA"/>
</dbReference>
<dbReference type="STRING" id="1121338.CLTEP_11630"/>
<organism evidence="2 3">
    <name type="scientific">Clostridium tepidiprofundi DSM 19306</name>
    <dbReference type="NCBI Taxonomy" id="1121338"/>
    <lineage>
        <taxon>Bacteria</taxon>
        <taxon>Bacillati</taxon>
        <taxon>Bacillota</taxon>
        <taxon>Clostridia</taxon>
        <taxon>Eubacteriales</taxon>
        <taxon>Clostridiaceae</taxon>
        <taxon>Clostridium</taxon>
    </lineage>
</organism>
<comment type="caution">
    <text evidence="2">The sequence shown here is derived from an EMBL/GenBank/DDBJ whole genome shotgun (WGS) entry which is preliminary data.</text>
</comment>
<protein>
    <submittedName>
        <fullName evidence="2">Uncharacterized protein</fullName>
    </submittedName>
</protein>
<dbReference type="Gene3D" id="2.40.50.140">
    <property type="entry name" value="Nucleic acid-binding proteins"/>
    <property type="match status" value="1"/>
</dbReference>
<dbReference type="PATRIC" id="fig|1121338.3.peg.1200"/>
<dbReference type="InterPro" id="IPR012340">
    <property type="entry name" value="NA-bd_OB-fold"/>
</dbReference>
<keyword evidence="1" id="KW-0472">Membrane</keyword>
<proteinExistence type="predicted"/>
<evidence type="ECO:0000313" key="3">
    <source>
        <dbReference type="Proteomes" id="UP000075531"/>
    </source>
</evidence>
<feature type="transmembrane region" description="Helical" evidence="1">
    <location>
        <begin position="14"/>
        <end position="37"/>
    </location>
</feature>
<keyword evidence="1" id="KW-1133">Transmembrane helix</keyword>
<feature type="transmembrane region" description="Helical" evidence="1">
    <location>
        <begin position="108"/>
        <end position="128"/>
    </location>
</feature>